<sequence>MNSKENGWLKQMLGFGRKKQETIAEILYAQAITIARAPKLYIDYGVTDDVDGRFDALCLVVMLVMRRLKDIEGGKDISQDLFDSMFADMDLSLREMGAGDIGVSKRVRVMAEGFMGRLENYALALDTGDDDMLASALARNLLRTPEAVDQVAQSGLVDFVRTLAQKIDTVSAQDMLAGQMHIEL</sequence>
<comment type="similarity">
    <text evidence="1">Belongs to the CBP3 family.</text>
</comment>
<comment type="similarity">
    <text evidence="2">Belongs to the UPF0174 family.</text>
</comment>
<dbReference type="eggNOG" id="COG5452">
    <property type="taxonomic scope" value="Bacteria"/>
</dbReference>
<protein>
    <submittedName>
        <fullName evidence="4">CBP3 protein</fullName>
        <ecNumber evidence="4">2.7.1.48</ecNumber>
    </submittedName>
</protein>
<dbReference type="Pfam" id="PF03981">
    <property type="entry name" value="Ubiq_cyt_C_chap"/>
    <property type="match status" value="1"/>
</dbReference>
<dbReference type="PANTHER" id="PTHR12184:SF1">
    <property type="entry name" value="UBIQUINOL-CYTOCHROME-C REDUCTASE COMPLEX ASSEMBLY FACTOR 1"/>
    <property type="match status" value="1"/>
</dbReference>
<evidence type="ECO:0000256" key="1">
    <source>
        <dbReference type="ARBA" id="ARBA00006407"/>
    </source>
</evidence>
<evidence type="ECO:0000313" key="5">
    <source>
        <dbReference type="Proteomes" id="UP000007460"/>
    </source>
</evidence>
<dbReference type="AlphaFoldDB" id="D5BPD0"/>
<dbReference type="EMBL" id="CP001751">
    <property type="protein sequence ID" value="ADE38412.1"/>
    <property type="molecule type" value="Genomic_DNA"/>
</dbReference>
<dbReference type="RefSeq" id="WP_013045042.1">
    <property type="nucleotide sequence ID" value="NC_014010.1"/>
</dbReference>
<reference evidence="4 5" key="1">
    <citation type="journal article" date="2010" name="J. Bacteriol.">
        <title>Complete genome sequence of "Candidatus Puniceispirillum marinum" IMCC1322, a representative of the SAR116 clade in the Alphaproteobacteria.</title>
        <authorList>
            <person name="Oh H.M."/>
            <person name="Kwon K.K."/>
            <person name="Kang I."/>
            <person name="Kang S.G."/>
            <person name="Lee J.H."/>
            <person name="Kim S.J."/>
            <person name="Cho J.C."/>
        </authorList>
    </citation>
    <scope>NUCLEOTIDE SEQUENCE [LARGE SCALE GENOMIC DNA]</scope>
    <source>
        <strain evidence="4 5">IMCC1322</strain>
    </source>
</reference>
<dbReference type="InterPro" id="IPR007129">
    <property type="entry name" value="Ubiqinol_cyt_c_chaperone_CPB3"/>
</dbReference>
<evidence type="ECO:0000256" key="2">
    <source>
        <dbReference type="ARBA" id="ARBA00006436"/>
    </source>
</evidence>
<dbReference type="KEGG" id="apb:SAR116_0169"/>
<name>D5BPD0_PUNMI</name>
<feature type="domain" description="Ubiquinol-cytochrome c chaperone" evidence="3">
    <location>
        <begin position="44"/>
        <end position="180"/>
    </location>
</feature>
<organism evidence="4 5">
    <name type="scientific">Puniceispirillum marinum (strain IMCC1322)</name>
    <dbReference type="NCBI Taxonomy" id="488538"/>
    <lineage>
        <taxon>Bacteria</taxon>
        <taxon>Pseudomonadati</taxon>
        <taxon>Pseudomonadota</taxon>
        <taxon>Alphaproteobacteria</taxon>
        <taxon>Candidatus Puniceispirillales</taxon>
        <taxon>Candidatus Puniceispirillaceae</taxon>
        <taxon>Candidatus Puniceispirillum</taxon>
    </lineage>
</organism>
<dbReference type="GO" id="GO:0004849">
    <property type="term" value="F:uridine kinase activity"/>
    <property type="evidence" value="ECO:0007669"/>
    <property type="project" value="UniProtKB-EC"/>
</dbReference>
<dbReference type="STRING" id="488538.SAR116_0169"/>
<dbReference type="InterPro" id="IPR021150">
    <property type="entry name" value="Ubiq_cyt_c_chap"/>
</dbReference>
<dbReference type="Proteomes" id="UP000007460">
    <property type="component" value="Chromosome"/>
</dbReference>
<proteinExistence type="inferred from homology"/>
<dbReference type="PANTHER" id="PTHR12184">
    <property type="entry name" value="UBIQUINOL-CYTOCHROME C REDUCTASE COMPLEX ASSEMBLY FACTOR 1 FAMILY MEMBER"/>
    <property type="match status" value="1"/>
</dbReference>
<dbReference type="HOGENOM" id="CLU_051390_5_1_5"/>
<dbReference type="EC" id="2.7.1.48" evidence="4"/>
<keyword evidence="5" id="KW-1185">Reference proteome</keyword>
<dbReference type="OrthoDB" id="7158889at2"/>
<evidence type="ECO:0000259" key="3">
    <source>
        <dbReference type="Pfam" id="PF03981"/>
    </source>
</evidence>
<accession>D5BPD0</accession>
<evidence type="ECO:0000313" key="4">
    <source>
        <dbReference type="EMBL" id="ADE38412.1"/>
    </source>
</evidence>
<gene>
    <name evidence="4" type="ordered locus">SAR116_0169</name>
</gene>
<keyword evidence="4" id="KW-0808">Transferase</keyword>